<dbReference type="AlphaFoldDB" id="A0A835LKQ8"/>
<dbReference type="PANTHER" id="PTHR31718:SF47">
    <property type="entry name" value="OS06G0206401 PROTEIN"/>
    <property type="match status" value="1"/>
</dbReference>
<dbReference type="PROSITE" id="PS50095">
    <property type="entry name" value="PLAT"/>
    <property type="match status" value="1"/>
</dbReference>
<evidence type="ECO:0000313" key="5">
    <source>
        <dbReference type="Proteomes" id="UP000631114"/>
    </source>
</evidence>
<feature type="signal peptide" evidence="2">
    <location>
        <begin position="1"/>
        <end position="21"/>
    </location>
</feature>
<dbReference type="InterPro" id="IPR010417">
    <property type="entry name" value="Embryo-specific_ATS3"/>
</dbReference>
<dbReference type="InterPro" id="IPR036392">
    <property type="entry name" value="PLAT/LH2_dom_sf"/>
</dbReference>
<reference evidence="4 5" key="1">
    <citation type="submission" date="2020-10" db="EMBL/GenBank/DDBJ databases">
        <title>The Coptis chinensis genome and diversification of protoberbering-type alkaloids.</title>
        <authorList>
            <person name="Wang B."/>
            <person name="Shu S."/>
            <person name="Song C."/>
            <person name="Liu Y."/>
        </authorList>
    </citation>
    <scope>NUCLEOTIDE SEQUENCE [LARGE SCALE GENOMIC DNA]</scope>
    <source>
        <strain evidence="4">HL-2020</strain>
        <tissue evidence="4">Leaf</tissue>
    </source>
</reference>
<dbReference type="PANTHER" id="PTHR31718">
    <property type="entry name" value="PLAT DOMAIN-CONTAINING PROTEIN"/>
    <property type="match status" value="1"/>
</dbReference>
<keyword evidence="2" id="KW-0732">Signal</keyword>
<proteinExistence type="predicted"/>
<organism evidence="4 5">
    <name type="scientific">Coptis chinensis</name>
    <dbReference type="NCBI Taxonomy" id="261450"/>
    <lineage>
        <taxon>Eukaryota</taxon>
        <taxon>Viridiplantae</taxon>
        <taxon>Streptophyta</taxon>
        <taxon>Embryophyta</taxon>
        <taxon>Tracheophyta</taxon>
        <taxon>Spermatophyta</taxon>
        <taxon>Magnoliopsida</taxon>
        <taxon>Ranunculales</taxon>
        <taxon>Ranunculaceae</taxon>
        <taxon>Coptidoideae</taxon>
        <taxon>Coptis</taxon>
    </lineage>
</organism>
<sequence>MTNRHFSCVILVLFFLAAASGDSNSDECVYTLYVKTGSIIKAGTDSKISITLGDASGKSVWISDLEKWGLMGPKYDYYERSNLDIFSGKGPCIGAPLCRINVTSDGLGAHHGWYCDYVEVTSTGPHKGCSQTIFYVDQWLGNDAPPYSLTALLDGCSPLQKKDTNIGTTAPHVHVRRAPFAVRKNQENGEQLLLSESVIINNVCTGNI</sequence>
<dbReference type="Proteomes" id="UP000631114">
    <property type="component" value="Unassembled WGS sequence"/>
</dbReference>
<evidence type="ECO:0000256" key="1">
    <source>
        <dbReference type="PROSITE-ProRule" id="PRU00152"/>
    </source>
</evidence>
<comment type="caution">
    <text evidence="1">Lacks conserved residue(s) required for the propagation of feature annotation.</text>
</comment>
<comment type="caution">
    <text evidence="4">The sequence shown here is derived from an EMBL/GenBank/DDBJ whole genome shotgun (WGS) entry which is preliminary data.</text>
</comment>
<keyword evidence="5" id="KW-1185">Reference proteome</keyword>
<evidence type="ECO:0000259" key="3">
    <source>
        <dbReference type="PROSITE" id="PS50095"/>
    </source>
</evidence>
<dbReference type="OrthoDB" id="5322100at2759"/>
<evidence type="ECO:0000313" key="4">
    <source>
        <dbReference type="EMBL" id="KAF9595149.1"/>
    </source>
</evidence>
<protein>
    <recommendedName>
        <fullName evidence="3">PLAT domain-containing protein</fullName>
    </recommendedName>
</protein>
<name>A0A835LKQ8_9MAGN</name>
<feature type="domain" description="PLAT" evidence="3">
    <location>
        <begin position="28"/>
        <end position="154"/>
    </location>
</feature>
<dbReference type="Gene3D" id="2.60.60.20">
    <property type="entry name" value="PLAT/LH2 domain"/>
    <property type="match status" value="1"/>
</dbReference>
<accession>A0A835LKQ8</accession>
<gene>
    <name evidence="4" type="ORF">IFM89_037578</name>
</gene>
<dbReference type="EMBL" id="JADFTS010000008">
    <property type="protein sequence ID" value="KAF9595149.1"/>
    <property type="molecule type" value="Genomic_DNA"/>
</dbReference>
<dbReference type="SUPFAM" id="SSF49723">
    <property type="entry name" value="Lipase/lipooxygenase domain (PLAT/LH2 domain)"/>
    <property type="match status" value="1"/>
</dbReference>
<evidence type="ECO:0000256" key="2">
    <source>
        <dbReference type="SAM" id="SignalP"/>
    </source>
</evidence>
<dbReference type="InterPro" id="IPR001024">
    <property type="entry name" value="PLAT/LH2_dom"/>
</dbReference>
<feature type="chain" id="PRO_5032734702" description="PLAT domain-containing protein" evidence="2">
    <location>
        <begin position="22"/>
        <end position="208"/>
    </location>
</feature>
<dbReference type="Pfam" id="PF06232">
    <property type="entry name" value="ATS3"/>
    <property type="match status" value="1"/>
</dbReference>